<sequence>MFWLELRLVEIKRNFISKMGQNRLTSENSCGSKNSGKYGPSARNNAAIFSVPKNFGDSYQCANPTINF</sequence>
<name>A0A385INB5_9CAUD</name>
<reference evidence="1" key="1">
    <citation type="submission" date="2018-07" db="EMBL/GenBank/DDBJ databases">
        <title>Complete genome of Salmonella siphophage Sw2.</title>
        <authorList>
            <person name="Nguyen Q.X."/>
            <person name="Xie Y."/>
            <person name="Liu M."/>
            <person name="Gill J."/>
        </authorList>
    </citation>
    <scope>NUCLEOTIDE SEQUENCE [LARGE SCALE GENOMIC DNA]</scope>
</reference>
<evidence type="ECO:0000313" key="1">
    <source>
        <dbReference type="EMBL" id="AXY84948.1"/>
    </source>
</evidence>
<evidence type="ECO:0000313" key="2">
    <source>
        <dbReference type="Proteomes" id="UP000262764"/>
    </source>
</evidence>
<dbReference type="Proteomes" id="UP000262764">
    <property type="component" value="Segment"/>
</dbReference>
<gene>
    <name evidence="1" type="ORF">CPT_Sw2_017</name>
</gene>
<protein>
    <submittedName>
        <fullName evidence="1">Uncharacterized protein</fullName>
    </submittedName>
</protein>
<dbReference type="EMBL" id="MH631454">
    <property type="protein sequence ID" value="AXY84948.1"/>
    <property type="molecule type" value="Genomic_DNA"/>
</dbReference>
<organism evidence="1 2">
    <name type="scientific">Salmonella phage Sw2</name>
    <dbReference type="NCBI Taxonomy" id="2316014"/>
    <lineage>
        <taxon>Viruses</taxon>
        <taxon>Duplodnaviria</taxon>
        <taxon>Heunggongvirae</taxon>
        <taxon>Uroviricota</taxon>
        <taxon>Caudoviricetes</taxon>
        <taxon>Demerecviridae</taxon>
        <taxon>Markadamsvirinae</taxon>
        <taxon>Epseptimavirus</taxon>
        <taxon>Epseptimavirus Sw2</taxon>
    </lineage>
</organism>
<accession>A0A385INB5</accession>
<keyword evidence="2" id="KW-1185">Reference proteome</keyword>
<proteinExistence type="predicted"/>